<feature type="domain" description="Peptidase C14 caspase" evidence="1">
    <location>
        <begin position="53"/>
        <end position="326"/>
    </location>
</feature>
<gene>
    <name evidence="2" type="ORF">I4641_01700</name>
</gene>
<protein>
    <submittedName>
        <fullName evidence="2">Caspase family protein</fullName>
    </submittedName>
</protein>
<dbReference type="Gene3D" id="3.40.50.1460">
    <property type="match status" value="1"/>
</dbReference>
<keyword evidence="3" id="KW-1185">Reference proteome</keyword>
<name>A0A964FEB8_9CYAN</name>
<dbReference type="InterPro" id="IPR011189">
    <property type="entry name" value="UCP_caspase_lke"/>
</dbReference>
<dbReference type="Pfam" id="PF00656">
    <property type="entry name" value="Peptidase_C14"/>
    <property type="match status" value="1"/>
</dbReference>
<evidence type="ECO:0000259" key="1">
    <source>
        <dbReference type="Pfam" id="PF00656"/>
    </source>
</evidence>
<dbReference type="PANTHER" id="PTHR48104:SF30">
    <property type="entry name" value="METACASPASE-1"/>
    <property type="match status" value="1"/>
</dbReference>
<evidence type="ECO:0000313" key="3">
    <source>
        <dbReference type="Proteomes" id="UP000729733"/>
    </source>
</evidence>
<sequence length="765" mass="82998">MGLDRRTFLQQAGLALFTWGATEIGLDSLGKSNNRLATSIKNYQQTLAQSTNRKLALLVGVNRYPHQENLDGCLTDVELQRELLIHRFGFNPQDIITLSDRQATRENIETAFVEHLSQQAETDDVVVFHFSGYGGQIKMPLSSEIAIAEDLNSVEYKLVNSLVPVDGMLPSKKTSISNSILQDTLLLLAQSLSTTKCTFVLDTSFNLSPRAKHSNFKIRSAAEVAEVPSSGELIFLNQLRENLASKGLKPSKRLLSLPGVVFSASGKNQIAVERQWDNFSAGLFTQALTQHLWQITPSNKVQVALAGAAATVEQVMGRQQQPSLNSPDKSAIAYYLATSDIPNAAGIISKANKNNFEVKLLGLPANILDSYGVNSCLSLVSSGSVDGNQTSLLQIKSRDGLLAKAQLLSTTTTHTIEEGDFLQESLRILERNLGLTLGLDADLQRIERVDATSALANISAVDSAVVLKEENADCLLGKVNHGNLETANKENSTFSYGLYTAGGILIGKTSGGDDEAVKIAIDRLKPHFNNLLAAKWLKLTNNEFSSKLKVDVSLASGGENPASVLSKATYLSDDKQSPGKKIAFPSKNSLSSVVNNVPILVKGSDLQLSLNNISDRQLYVLLLKIDVDSNIFALYTPAKSQPTEVETQLEDIAIATGSQLAIPQAESSWKWKVSDSIGINTLYAVFSVRPFAQTLKALAAQQNFKLDQQQLLNVTNPIAVIKSLMEDLHTASSVSNDLIANNNDVYALDVNSWATLDFVYEVSNA</sequence>
<dbReference type="InterPro" id="IPR050452">
    <property type="entry name" value="Metacaspase"/>
</dbReference>
<dbReference type="SUPFAM" id="SSF52129">
    <property type="entry name" value="Caspase-like"/>
    <property type="match status" value="1"/>
</dbReference>
<dbReference type="InterPro" id="IPR011600">
    <property type="entry name" value="Pept_C14_caspase"/>
</dbReference>
<dbReference type="RefSeq" id="WP_229638695.1">
    <property type="nucleotide sequence ID" value="NZ_JADWDC010000003.1"/>
</dbReference>
<reference evidence="2" key="1">
    <citation type="journal article" date="2021" name="Antonie Van Leeuwenhoek">
        <title>Draft genome and description of Waterburya agarophytonicola gen. nov. sp. nov. (Pleurocapsales, Cyanobacteria): a seaweed symbiont.</title>
        <authorList>
            <person name="Bonthond G."/>
            <person name="Shalygin S."/>
            <person name="Bayer T."/>
            <person name="Weinberger F."/>
        </authorList>
    </citation>
    <scope>NUCLEOTIDE SEQUENCE</scope>
    <source>
        <strain evidence="2">KI4</strain>
    </source>
</reference>
<accession>A0A964FEB8</accession>
<dbReference type="Proteomes" id="UP000729733">
    <property type="component" value="Unassembled WGS sequence"/>
</dbReference>
<dbReference type="GO" id="GO:0004197">
    <property type="term" value="F:cysteine-type endopeptidase activity"/>
    <property type="evidence" value="ECO:0007669"/>
    <property type="project" value="InterPro"/>
</dbReference>
<organism evidence="2 3">
    <name type="scientific">Waterburya agarophytonicola KI4</name>
    <dbReference type="NCBI Taxonomy" id="2874699"/>
    <lineage>
        <taxon>Bacteria</taxon>
        <taxon>Bacillati</taxon>
        <taxon>Cyanobacteriota</taxon>
        <taxon>Cyanophyceae</taxon>
        <taxon>Pleurocapsales</taxon>
        <taxon>Hyellaceae</taxon>
        <taxon>Waterburya</taxon>
        <taxon>Waterburya agarophytonicola</taxon>
    </lineage>
</organism>
<dbReference type="InterPro" id="IPR029030">
    <property type="entry name" value="Caspase-like_dom_sf"/>
</dbReference>
<dbReference type="PANTHER" id="PTHR48104">
    <property type="entry name" value="METACASPASE-4"/>
    <property type="match status" value="1"/>
</dbReference>
<dbReference type="GO" id="GO:0005737">
    <property type="term" value="C:cytoplasm"/>
    <property type="evidence" value="ECO:0007669"/>
    <property type="project" value="TreeGrafter"/>
</dbReference>
<dbReference type="GO" id="GO:0006508">
    <property type="term" value="P:proteolysis"/>
    <property type="evidence" value="ECO:0007669"/>
    <property type="project" value="InterPro"/>
</dbReference>
<proteinExistence type="predicted"/>
<dbReference type="PIRSF" id="PIRSF007398">
    <property type="entry name" value="Sll0148_caspase"/>
    <property type="match status" value="1"/>
</dbReference>
<comment type="caution">
    <text evidence="2">The sequence shown here is derived from an EMBL/GenBank/DDBJ whole genome shotgun (WGS) entry which is preliminary data.</text>
</comment>
<dbReference type="AlphaFoldDB" id="A0A964FEB8"/>
<dbReference type="EMBL" id="JADWDC010000003">
    <property type="protein sequence ID" value="MCC0175692.1"/>
    <property type="molecule type" value="Genomic_DNA"/>
</dbReference>
<evidence type="ECO:0000313" key="2">
    <source>
        <dbReference type="EMBL" id="MCC0175692.1"/>
    </source>
</evidence>